<reference evidence="2" key="1">
    <citation type="journal article" date="2023" name="Front. Plant Sci.">
        <title>Chromosomal-level genome assembly of Melastoma candidum provides insights into trichome evolution.</title>
        <authorList>
            <person name="Zhong Y."/>
            <person name="Wu W."/>
            <person name="Sun C."/>
            <person name="Zou P."/>
            <person name="Liu Y."/>
            <person name="Dai S."/>
            <person name="Zhou R."/>
        </authorList>
    </citation>
    <scope>NUCLEOTIDE SEQUENCE [LARGE SCALE GENOMIC DNA]</scope>
</reference>
<dbReference type="Proteomes" id="UP001057402">
    <property type="component" value="Chromosome 9"/>
</dbReference>
<evidence type="ECO:0000313" key="1">
    <source>
        <dbReference type="EMBL" id="KAI4326547.1"/>
    </source>
</evidence>
<sequence length="108" mass="11301">MGRGSPTCEWRNRTGSLRRRHRVGQGGKTGHQSGIAEDVQELGDGDGGEVTEATEGGVRGETREGAPGGGFGVEEVVRGDGGVLREDAEEVGLGFRVRARLAEVDQGL</sequence>
<proteinExistence type="predicted"/>
<comment type="caution">
    <text evidence="1">The sequence shown here is derived from an EMBL/GenBank/DDBJ whole genome shotgun (WGS) entry which is preliminary data.</text>
</comment>
<dbReference type="EMBL" id="CM042888">
    <property type="protein sequence ID" value="KAI4326547.1"/>
    <property type="molecule type" value="Genomic_DNA"/>
</dbReference>
<protein>
    <submittedName>
        <fullName evidence="1">Uncharacterized protein</fullName>
    </submittedName>
</protein>
<evidence type="ECO:0000313" key="2">
    <source>
        <dbReference type="Proteomes" id="UP001057402"/>
    </source>
</evidence>
<keyword evidence="2" id="KW-1185">Reference proteome</keyword>
<accession>A0ACB9MQB7</accession>
<gene>
    <name evidence="1" type="ORF">MLD38_031851</name>
</gene>
<name>A0ACB9MQB7_9MYRT</name>
<organism evidence="1 2">
    <name type="scientific">Melastoma candidum</name>
    <dbReference type="NCBI Taxonomy" id="119954"/>
    <lineage>
        <taxon>Eukaryota</taxon>
        <taxon>Viridiplantae</taxon>
        <taxon>Streptophyta</taxon>
        <taxon>Embryophyta</taxon>
        <taxon>Tracheophyta</taxon>
        <taxon>Spermatophyta</taxon>
        <taxon>Magnoliopsida</taxon>
        <taxon>eudicotyledons</taxon>
        <taxon>Gunneridae</taxon>
        <taxon>Pentapetalae</taxon>
        <taxon>rosids</taxon>
        <taxon>malvids</taxon>
        <taxon>Myrtales</taxon>
        <taxon>Melastomataceae</taxon>
        <taxon>Melastomatoideae</taxon>
        <taxon>Melastomateae</taxon>
        <taxon>Melastoma</taxon>
    </lineage>
</organism>